<evidence type="ECO:0000313" key="2">
    <source>
        <dbReference type="Proteomes" id="UP000266723"/>
    </source>
</evidence>
<reference evidence="1 2" key="1">
    <citation type="journal article" date="2020" name="BMC Genomics">
        <title>Intraspecific diversification of the crop wild relative Brassica cretica Lam. using demographic model selection.</title>
        <authorList>
            <person name="Kioukis A."/>
            <person name="Michalopoulou V.A."/>
            <person name="Briers L."/>
            <person name="Pirintsos S."/>
            <person name="Studholme D.J."/>
            <person name="Pavlidis P."/>
            <person name="Sarris P.F."/>
        </authorList>
    </citation>
    <scope>NUCLEOTIDE SEQUENCE [LARGE SCALE GENOMIC DNA]</scope>
    <source>
        <strain evidence="2">cv. PFS-1207/04</strain>
    </source>
</reference>
<keyword evidence="2" id="KW-1185">Reference proteome</keyword>
<accession>A0ABQ7CHP9</accession>
<sequence length="145" mass="16265">MSTNTLQAQGRRSTVALHERTEAQMECRPGAKSNHIAPYARGTKVIGKADGEAHQHPGTNMFQNGIPQNLRVPSEQVPQTLGFSILESRCRFFRRSFSSRYPIMGHISKKSCARKKDLAYHCNANPRLRIPTSERGNRSPTADFN</sequence>
<organism evidence="1 2">
    <name type="scientific">Brassica cretica</name>
    <name type="common">Mustard</name>
    <dbReference type="NCBI Taxonomy" id="69181"/>
    <lineage>
        <taxon>Eukaryota</taxon>
        <taxon>Viridiplantae</taxon>
        <taxon>Streptophyta</taxon>
        <taxon>Embryophyta</taxon>
        <taxon>Tracheophyta</taxon>
        <taxon>Spermatophyta</taxon>
        <taxon>Magnoliopsida</taxon>
        <taxon>eudicotyledons</taxon>
        <taxon>Gunneridae</taxon>
        <taxon>Pentapetalae</taxon>
        <taxon>rosids</taxon>
        <taxon>malvids</taxon>
        <taxon>Brassicales</taxon>
        <taxon>Brassicaceae</taxon>
        <taxon>Brassiceae</taxon>
        <taxon>Brassica</taxon>
    </lineage>
</organism>
<evidence type="ECO:0000313" key="1">
    <source>
        <dbReference type="EMBL" id="KAF3551721.1"/>
    </source>
</evidence>
<gene>
    <name evidence="1" type="ORF">DY000_02006720</name>
</gene>
<dbReference type="Proteomes" id="UP000266723">
    <property type="component" value="Unassembled WGS sequence"/>
</dbReference>
<proteinExistence type="predicted"/>
<dbReference type="EMBL" id="QGKV02000832">
    <property type="protein sequence ID" value="KAF3551721.1"/>
    <property type="molecule type" value="Genomic_DNA"/>
</dbReference>
<name>A0ABQ7CHP9_BRACR</name>
<comment type="caution">
    <text evidence="1">The sequence shown here is derived from an EMBL/GenBank/DDBJ whole genome shotgun (WGS) entry which is preliminary data.</text>
</comment>
<protein>
    <submittedName>
        <fullName evidence="1">Uncharacterized protein</fullName>
    </submittedName>
</protein>